<sequence>DASDINATAADRVENESKISCFGESAEIWALSCSNQNSIFLDTTVVAIAGLRFPMMDCQALFNSWSILLSMGSLNTPMSSNARSVDLETWENAASSLGFLFQTAAGSSSKGKRLFKALGKKGSLSGSVHSFLIASEITECTEKLRFLCSLSPAYILSCRDNSLLSSSRPSVV</sequence>
<organism evidence="1 2">
    <name type="scientific">Aquarana catesbeiana</name>
    <name type="common">American bullfrog</name>
    <name type="synonym">Rana catesbeiana</name>
    <dbReference type="NCBI Taxonomy" id="8400"/>
    <lineage>
        <taxon>Eukaryota</taxon>
        <taxon>Metazoa</taxon>
        <taxon>Chordata</taxon>
        <taxon>Craniata</taxon>
        <taxon>Vertebrata</taxon>
        <taxon>Euteleostomi</taxon>
        <taxon>Amphibia</taxon>
        <taxon>Batrachia</taxon>
        <taxon>Anura</taxon>
        <taxon>Neobatrachia</taxon>
        <taxon>Ranoidea</taxon>
        <taxon>Ranidae</taxon>
        <taxon>Aquarana</taxon>
    </lineage>
</organism>
<protein>
    <submittedName>
        <fullName evidence="1">Uncharacterized protein</fullName>
    </submittedName>
</protein>
<evidence type="ECO:0000313" key="1">
    <source>
        <dbReference type="EMBL" id="PIO09925.1"/>
    </source>
</evidence>
<dbReference type="EMBL" id="KZ369643">
    <property type="protein sequence ID" value="PIO09925.1"/>
    <property type="molecule type" value="Genomic_DNA"/>
</dbReference>
<dbReference type="AlphaFoldDB" id="A0A2G9Q2Z1"/>
<gene>
    <name evidence="1" type="ORF">AB205_0199590</name>
</gene>
<evidence type="ECO:0000313" key="2">
    <source>
        <dbReference type="Proteomes" id="UP000228934"/>
    </source>
</evidence>
<reference evidence="2" key="1">
    <citation type="journal article" date="2017" name="Nat. Commun.">
        <title>The North American bullfrog draft genome provides insight into hormonal regulation of long noncoding RNA.</title>
        <authorList>
            <person name="Hammond S.A."/>
            <person name="Warren R.L."/>
            <person name="Vandervalk B.P."/>
            <person name="Kucuk E."/>
            <person name="Khan H."/>
            <person name="Gibb E.A."/>
            <person name="Pandoh P."/>
            <person name="Kirk H."/>
            <person name="Zhao Y."/>
            <person name="Jones M."/>
            <person name="Mungall A.J."/>
            <person name="Coope R."/>
            <person name="Pleasance S."/>
            <person name="Moore R.A."/>
            <person name="Holt R.A."/>
            <person name="Round J.M."/>
            <person name="Ohora S."/>
            <person name="Walle B.V."/>
            <person name="Veldhoen N."/>
            <person name="Helbing C.C."/>
            <person name="Birol I."/>
        </authorList>
    </citation>
    <scope>NUCLEOTIDE SEQUENCE [LARGE SCALE GENOMIC DNA]</scope>
</reference>
<accession>A0A2G9Q2Z1</accession>
<dbReference type="Proteomes" id="UP000228934">
    <property type="component" value="Unassembled WGS sequence"/>
</dbReference>
<proteinExistence type="predicted"/>
<feature type="non-terminal residue" evidence="1">
    <location>
        <position position="1"/>
    </location>
</feature>
<keyword evidence="2" id="KW-1185">Reference proteome</keyword>
<name>A0A2G9Q2Z1_AQUCT</name>
<feature type="non-terminal residue" evidence="1">
    <location>
        <position position="172"/>
    </location>
</feature>